<dbReference type="InterPro" id="IPR023296">
    <property type="entry name" value="Glyco_hydro_beta-prop_sf"/>
</dbReference>
<dbReference type="Proteomes" id="UP000216339">
    <property type="component" value="Unassembled WGS sequence"/>
</dbReference>
<keyword evidence="5" id="KW-1185">Reference proteome</keyword>
<dbReference type="OrthoDB" id="2534034at2"/>
<keyword evidence="4" id="KW-0378">Hydrolase</keyword>
<dbReference type="CDD" id="cd18614">
    <property type="entry name" value="GH130"/>
    <property type="match status" value="1"/>
</dbReference>
<dbReference type="AlphaFoldDB" id="A0A271IXD3"/>
<gene>
    <name evidence="4" type="ORF">BSZ37_02400</name>
</gene>
<keyword evidence="2" id="KW-0808">Transferase</keyword>
<dbReference type="RefSeq" id="WP_095509007.1">
    <property type="nucleotide sequence ID" value="NZ_MQWD01000001.1"/>
</dbReference>
<dbReference type="EMBL" id="MQWD01000001">
    <property type="protein sequence ID" value="PAP75375.1"/>
    <property type="molecule type" value="Genomic_DNA"/>
</dbReference>
<dbReference type="SUPFAM" id="SSF75005">
    <property type="entry name" value="Arabinanase/levansucrase/invertase"/>
    <property type="match status" value="2"/>
</dbReference>
<comment type="caution">
    <text evidence="4">The sequence shown here is derived from an EMBL/GenBank/DDBJ whole genome shotgun (WGS) entry which is preliminary data.</text>
</comment>
<reference evidence="4 5" key="1">
    <citation type="submission" date="2016-11" db="EMBL/GenBank/DDBJ databases">
        <title>Study of marine rhodopsin-containing bacteria.</title>
        <authorList>
            <person name="Yoshizawa S."/>
            <person name="Kumagai Y."/>
            <person name="Kogure K."/>
        </authorList>
    </citation>
    <scope>NUCLEOTIDE SEQUENCE [LARGE SCALE GENOMIC DNA]</scope>
    <source>
        <strain evidence="4 5">SAORIC-28</strain>
    </source>
</reference>
<evidence type="ECO:0000313" key="5">
    <source>
        <dbReference type="Proteomes" id="UP000216339"/>
    </source>
</evidence>
<dbReference type="InterPro" id="IPR007184">
    <property type="entry name" value="Mannoside_phosphorylase"/>
</dbReference>
<organism evidence="4 5">
    <name type="scientific">Rubrivirga marina</name>
    <dbReference type="NCBI Taxonomy" id="1196024"/>
    <lineage>
        <taxon>Bacteria</taxon>
        <taxon>Pseudomonadati</taxon>
        <taxon>Rhodothermota</taxon>
        <taxon>Rhodothermia</taxon>
        <taxon>Rhodothermales</taxon>
        <taxon>Rubricoccaceae</taxon>
        <taxon>Rubrivirga</taxon>
    </lineage>
</organism>
<dbReference type="Gene3D" id="2.115.10.20">
    <property type="entry name" value="Glycosyl hydrolase domain, family 43"/>
    <property type="match status" value="2"/>
</dbReference>
<sequence>MDLFARRPAPILAPSPDVSWASGAVFNPGAALSDDGTLRLLARGVPAGYTRVAVDSPDRTEADFLYDNYVSRLGLATRQPDGSFRLDAEPFLTPGSNVDRYGVEDARITRLGDRFYITYTVLAEPAHCADAGVGIGLASTTDWETVEVHGRIGPAVRDKDAALFPGRVGGRIAMFHRIVPDMQVVFFEDEEQLRQPGAAFWEAHLARLDDHVVMRPRERWEEKKIGVGPPPIETPGGWLVVYHGADADHVYRAGLALLDLDDPRQVIARTRRPVLEPTYDYEIEGDVPNVVFPQGAVVEDGQLRLYYGAADTAIGEATAPLADVLALLHEERGHGHVARVHLDFRGHVDEPRDLGGASAVPVERLHGGRPVLEPVAEHAWESRVVLNPAAVLVDDADELEALMETWALGEADRATLREAGGACVMLYRAQGSAYPRETAYGAHVASALGLAVLTPDLRLVRRWAEPVIAPEAPFHDLGVEDARCTRVGDTYYLHYTGYTSADLPDPSMAGRVQLCLATTRDFVTWDLHGPIEGDPGSGLGQAVNATDDKNGALFPEPVGGSWYLWHRPMQGDRPMTMHLAEADHPDGPWRSRGAVLSSYRFADQATSWVGAAGPPVALGDGEFLAVYHQGHFSFDGRRLYNLSAALVAPAEPDPVLARIEPLLLPEGDAERVGDADLGVDDVVFSCANYVVGGDLVVPYAGADSRIFGARLRLGALVDTLRQRAEAHA</sequence>
<dbReference type="GO" id="GO:0016757">
    <property type="term" value="F:glycosyltransferase activity"/>
    <property type="evidence" value="ECO:0007669"/>
    <property type="project" value="UniProtKB-KW"/>
</dbReference>
<keyword evidence="4" id="KW-0326">Glycosidase</keyword>
<comment type="similarity">
    <text evidence="3">Belongs to the glycosyl hydrolase 130 family.</text>
</comment>
<proteinExistence type="inferred from homology"/>
<evidence type="ECO:0000256" key="2">
    <source>
        <dbReference type="ARBA" id="ARBA00022679"/>
    </source>
</evidence>
<accession>A0A271IXD3</accession>
<dbReference type="PANTHER" id="PTHR34106:SF5">
    <property type="entry name" value="GLYCOSIDASE"/>
    <property type="match status" value="1"/>
</dbReference>
<evidence type="ECO:0000313" key="4">
    <source>
        <dbReference type="EMBL" id="PAP75375.1"/>
    </source>
</evidence>
<keyword evidence="1" id="KW-0328">Glycosyltransferase</keyword>
<evidence type="ECO:0000256" key="1">
    <source>
        <dbReference type="ARBA" id="ARBA00022676"/>
    </source>
</evidence>
<evidence type="ECO:0000256" key="3">
    <source>
        <dbReference type="ARBA" id="ARBA00024356"/>
    </source>
</evidence>
<dbReference type="PANTHER" id="PTHR34106">
    <property type="entry name" value="GLYCOSIDASE"/>
    <property type="match status" value="1"/>
</dbReference>
<dbReference type="GO" id="GO:0016798">
    <property type="term" value="F:hydrolase activity, acting on glycosyl bonds"/>
    <property type="evidence" value="ECO:0007669"/>
    <property type="project" value="UniProtKB-KW"/>
</dbReference>
<dbReference type="Pfam" id="PF04041">
    <property type="entry name" value="Glyco_hydro_130"/>
    <property type="match status" value="2"/>
</dbReference>
<name>A0A271IXD3_9BACT</name>
<protein>
    <submittedName>
        <fullName evidence="4">Glycosidase</fullName>
    </submittedName>
</protein>